<sequence>MELIFDGPPLLGQSVPKVGQEMERGVYMGIFDKLKDSKNDKTFEDKLSYLKKYHRDVELISSKVENIIEIPESWKKIFCINKKEERIAVTIKCWKALFANELRNTILYLEENLLDVNLIKYQGKYSILYSILSSNKKVLYYEGGNCNTTHFPSKLQSKLDNLPSSIVKFYQELHNGFFYYASGGMGLLESNDIVVFDDEEWGILDDLKQPLKIYLPTTFGIFGSGMGGYVAVDLSDCDSCKATLWFSNRQPEYDINFWDIVDEWIVLGMQG</sequence>
<proteinExistence type="predicted"/>
<evidence type="ECO:0000313" key="2">
    <source>
        <dbReference type="Proteomes" id="UP000195326"/>
    </source>
</evidence>
<dbReference type="EMBL" id="NFKL01000010">
    <property type="protein sequence ID" value="OUP58088.1"/>
    <property type="molecule type" value="Genomic_DNA"/>
</dbReference>
<reference evidence="2" key="1">
    <citation type="submission" date="2017-04" db="EMBL/GenBank/DDBJ databases">
        <title>Function of individual gut microbiota members based on whole genome sequencing of pure cultures obtained from chicken caecum.</title>
        <authorList>
            <person name="Medvecky M."/>
            <person name="Cejkova D."/>
            <person name="Polansky O."/>
            <person name="Karasova D."/>
            <person name="Kubasova T."/>
            <person name="Cizek A."/>
            <person name="Rychlik I."/>
        </authorList>
    </citation>
    <scope>NUCLEOTIDE SEQUENCE [LARGE SCALE GENOMIC DNA]</scope>
    <source>
        <strain evidence="2">An179</strain>
    </source>
</reference>
<evidence type="ECO:0000313" key="1">
    <source>
        <dbReference type="EMBL" id="OUP58088.1"/>
    </source>
</evidence>
<accession>A0A1Y4LN15</accession>
<dbReference type="RefSeq" id="WP_083389894.1">
    <property type="nucleotide sequence ID" value="NZ_NFKL01000010.1"/>
</dbReference>
<evidence type="ECO:0008006" key="3">
    <source>
        <dbReference type="Google" id="ProtNLM"/>
    </source>
</evidence>
<dbReference type="AlphaFoldDB" id="A0A1Y4LN15"/>
<comment type="caution">
    <text evidence="1">The sequence shown here is derived from an EMBL/GenBank/DDBJ whole genome shotgun (WGS) entry which is preliminary data.</text>
</comment>
<dbReference type="Proteomes" id="UP000195326">
    <property type="component" value="Unassembled WGS sequence"/>
</dbReference>
<name>A0A1Y4LN15_9FIRM</name>
<protein>
    <recommendedName>
        <fullName evidence="3">SMI1/KNR4 family protein</fullName>
    </recommendedName>
</protein>
<organism evidence="1 2">
    <name type="scientific">Butyricicoccus pullicaecorum</name>
    <dbReference type="NCBI Taxonomy" id="501571"/>
    <lineage>
        <taxon>Bacteria</taxon>
        <taxon>Bacillati</taxon>
        <taxon>Bacillota</taxon>
        <taxon>Clostridia</taxon>
        <taxon>Eubacteriales</taxon>
        <taxon>Butyricicoccaceae</taxon>
        <taxon>Butyricicoccus</taxon>
    </lineage>
</organism>
<gene>
    <name evidence="1" type="ORF">B5F15_07895</name>
</gene>